<dbReference type="PANTHER" id="PTHR37981">
    <property type="entry name" value="LIPASE 2"/>
    <property type="match status" value="1"/>
</dbReference>
<evidence type="ECO:0000256" key="1">
    <source>
        <dbReference type="PIRSR" id="PIRSR637460-1"/>
    </source>
</evidence>
<keyword evidence="2" id="KW-1015">Disulfide bond</keyword>
<dbReference type="PANTHER" id="PTHR37981:SF1">
    <property type="entry name" value="SGNH HYDROLASE-TYPE ESTERASE DOMAIN-CONTAINING PROTEIN"/>
    <property type="match status" value="1"/>
</dbReference>
<evidence type="ECO:0000256" key="3">
    <source>
        <dbReference type="SAM" id="MobiDB-lite"/>
    </source>
</evidence>
<dbReference type="GO" id="GO:0016788">
    <property type="term" value="F:hydrolase activity, acting on ester bonds"/>
    <property type="evidence" value="ECO:0007669"/>
    <property type="project" value="InterPro"/>
</dbReference>
<dbReference type="GO" id="GO:0006629">
    <property type="term" value="P:lipid metabolic process"/>
    <property type="evidence" value="ECO:0007669"/>
    <property type="project" value="TreeGrafter"/>
</dbReference>
<organism evidence="6 7">
    <name type="scientific">Dietzia timorensis</name>
    <dbReference type="NCBI Taxonomy" id="499555"/>
    <lineage>
        <taxon>Bacteria</taxon>
        <taxon>Bacillati</taxon>
        <taxon>Actinomycetota</taxon>
        <taxon>Actinomycetes</taxon>
        <taxon>Mycobacteriales</taxon>
        <taxon>Dietziaceae</taxon>
        <taxon>Dietzia</taxon>
    </lineage>
</organism>
<reference evidence="6 7" key="1">
    <citation type="submission" date="2016-06" db="EMBL/GenBank/DDBJ databases">
        <title>Complete genome sequence of a saline-alkali tolerant type strain Dietzia timorensis ID05-A0528T.</title>
        <authorList>
            <person name="Wu X."/>
        </authorList>
    </citation>
    <scope>NUCLEOTIDE SEQUENCE [LARGE SCALE GENOMIC DNA]</scope>
    <source>
        <strain evidence="6 7">ID05-A0528</strain>
    </source>
</reference>
<keyword evidence="7" id="KW-1185">Reference proteome</keyword>
<gene>
    <name evidence="6" type="ORF">BJL86_3014</name>
</gene>
<evidence type="ECO:0000313" key="7">
    <source>
        <dbReference type="Proteomes" id="UP000186104"/>
    </source>
</evidence>
<feature type="active site" evidence="1">
    <location>
        <position position="323"/>
    </location>
</feature>
<keyword evidence="4" id="KW-0732">Signal</keyword>
<evidence type="ECO:0000313" key="6">
    <source>
        <dbReference type="EMBL" id="ANI93773.1"/>
    </source>
</evidence>
<feature type="domain" description="SGNH hydrolase-type esterase" evidence="5">
    <location>
        <begin position="82"/>
        <end position="329"/>
    </location>
</feature>
<dbReference type="RefSeq" id="WP_067476714.1">
    <property type="nucleotide sequence ID" value="NZ_CP015961.1"/>
</dbReference>
<evidence type="ECO:0000256" key="2">
    <source>
        <dbReference type="PIRSR" id="PIRSR637460-2"/>
    </source>
</evidence>
<feature type="active site" description="Nucleophile" evidence="1">
    <location>
        <position position="85"/>
    </location>
</feature>
<dbReference type="Proteomes" id="UP000186104">
    <property type="component" value="Chromosome"/>
</dbReference>
<feature type="chain" id="PRO_5008008807" evidence="4">
    <location>
        <begin position="45"/>
        <end position="340"/>
    </location>
</feature>
<dbReference type="OrthoDB" id="4529562at2"/>
<dbReference type="AlphaFoldDB" id="A0A173LPE0"/>
<proteinExistence type="predicted"/>
<dbReference type="InterPro" id="IPR037460">
    <property type="entry name" value="SEST-like"/>
</dbReference>
<feature type="disulfide bond" evidence="2">
    <location>
        <begin position="250"/>
        <end position="301"/>
    </location>
</feature>
<dbReference type="InterPro" id="IPR013830">
    <property type="entry name" value="SGNH_hydro"/>
</dbReference>
<evidence type="ECO:0000259" key="5">
    <source>
        <dbReference type="Pfam" id="PF13472"/>
    </source>
</evidence>
<dbReference type="EMBL" id="CP015961">
    <property type="protein sequence ID" value="ANI93773.1"/>
    <property type="molecule type" value="Genomic_DNA"/>
</dbReference>
<feature type="compositionally biased region" description="Polar residues" evidence="3">
    <location>
        <begin position="7"/>
        <end position="19"/>
    </location>
</feature>
<evidence type="ECO:0000256" key="4">
    <source>
        <dbReference type="SAM" id="SignalP"/>
    </source>
</evidence>
<dbReference type="KEGG" id="dtm:BJL86_3014"/>
<feature type="disulfide bond" evidence="2">
    <location>
        <begin position="101"/>
        <end position="129"/>
    </location>
</feature>
<sequence length="340" mass="35442">MRKTGRSPRNSNATNTTNGPVRRLAAVSAAVAIGATMFVPAANAQSAGIPPEVAQAAVTATGSGASEPQQNAPEGGARMVTLGDSVMAGTTLPLVDGGQECFRSSDRYVSQVARSIGVYNTPDFQDTSCFGATLDSPPILTLVDQAAHHRDRGSFGPRTEHVLIQAGLNDKWGNPDVDLLDTALNCAINLVQGCDMNAVGEGRAQDPDAVTAQAYADRARVAVDYIKHYAPNAKVSFVGYPTYATNDRTCISIGGLPAEQPRDEAITRLFNNMQEAQRGAAEQLGVNFIDLKTPSAAHGGCTGEPWVSGILDPASGHQGVPVHLNPAGDHAVAGIVQSQM</sequence>
<accession>A0A173LPE0</accession>
<feature type="region of interest" description="Disordered" evidence="3">
    <location>
        <begin position="1"/>
        <end position="20"/>
    </location>
</feature>
<protein>
    <submittedName>
        <fullName evidence="6">Lipase 2</fullName>
    </submittedName>
</protein>
<dbReference type="InterPro" id="IPR036514">
    <property type="entry name" value="SGNH_hydro_sf"/>
</dbReference>
<dbReference type="SUPFAM" id="SSF52266">
    <property type="entry name" value="SGNH hydrolase"/>
    <property type="match status" value="1"/>
</dbReference>
<feature type="signal peptide" evidence="4">
    <location>
        <begin position="1"/>
        <end position="44"/>
    </location>
</feature>
<dbReference type="Gene3D" id="3.40.50.1110">
    <property type="entry name" value="SGNH hydrolase"/>
    <property type="match status" value="1"/>
</dbReference>
<dbReference type="STRING" id="499555.BJL86_3014"/>
<dbReference type="CDD" id="cd01823">
    <property type="entry name" value="SEST_like"/>
    <property type="match status" value="1"/>
</dbReference>
<name>A0A173LPE0_9ACTN</name>
<dbReference type="Pfam" id="PF13472">
    <property type="entry name" value="Lipase_GDSL_2"/>
    <property type="match status" value="1"/>
</dbReference>